<dbReference type="InterPro" id="IPR000600">
    <property type="entry name" value="ROK"/>
</dbReference>
<dbReference type="SUPFAM" id="SSF46785">
    <property type="entry name" value="Winged helix' DNA-binding domain"/>
    <property type="match status" value="1"/>
</dbReference>
<comment type="similarity">
    <text evidence="1">Belongs to the ROK (NagC/XylR) family.</text>
</comment>
<dbReference type="Gene3D" id="1.10.10.10">
    <property type="entry name" value="Winged helix-like DNA-binding domain superfamily/Winged helix DNA-binding domain"/>
    <property type="match status" value="1"/>
</dbReference>
<name>A0A9D2QGV4_9CORY</name>
<dbReference type="PANTHER" id="PTHR18964">
    <property type="entry name" value="ROK (REPRESSOR, ORF, KINASE) FAMILY"/>
    <property type="match status" value="1"/>
</dbReference>
<accession>A0A9D2QGV4</accession>
<gene>
    <name evidence="2" type="ORF">H9751_09900</name>
</gene>
<reference evidence="2" key="1">
    <citation type="journal article" date="2021" name="PeerJ">
        <title>Extensive microbial diversity within the chicken gut microbiome revealed by metagenomics and culture.</title>
        <authorList>
            <person name="Gilroy R."/>
            <person name="Ravi A."/>
            <person name="Getino M."/>
            <person name="Pursley I."/>
            <person name="Horton D.L."/>
            <person name="Alikhan N.F."/>
            <person name="Baker D."/>
            <person name="Gharbi K."/>
            <person name="Hall N."/>
            <person name="Watson M."/>
            <person name="Adriaenssens E.M."/>
            <person name="Foster-Nyarko E."/>
            <person name="Jarju S."/>
            <person name="Secka A."/>
            <person name="Antonio M."/>
            <person name="Oren A."/>
            <person name="Chaudhuri R.R."/>
            <person name="La Ragione R."/>
            <person name="Hildebrand F."/>
            <person name="Pallen M.J."/>
        </authorList>
    </citation>
    <scope>NUCLEOTIDE SEQUENCE</scope>
    <source>
        <strain evidence="2">ChiHjej13B12-4958</strain>
    </source>
</reference>
<dbReference type="AlphaFoldDB" id="A0A9D2QGV4"/>
<reference evidence="2" key="2">
    <citation type="submission" date="2021-04" db="EMBL/GenBank/DDBJ databases">
        <authorList>
            <person name="Gilroy R."/>
        </authorList>
    </citation>
    <scope>NUCLEOTIDE SEQUENCE</scope>
    <source>
        <strain evidence="2">ChiHjej13B12-4958</strain>
    </source>
</reference>
<organism evidence="2 3">
    <name type="scientific">Candidatus Corynebacterium faecigallinarum</name>
    <dbReference type="NCBI Taxonomy" id="2838528"/>
    <lineage>
        <taxon>Bacteria</taxon>
        <taxon>Bacillati</taxon>
        <taxon>Actinomycetota</taxon>
        <taxon>Actinomycetes</taxon>
        <taxon>Mycobacteriales</taxon>
        <taxon>Corynebacteriaceae</taxon>
        <taxon>Corynebacterium</taxon>
    </lineage>
</organism>
<dbReference type="Gene3D" id="3.30.420.40">
    <property type="match status" value="2"/>
</dbReference>
<dbReference type="InterPro" id="IPR043129">
    <property type="entry name" value="ATPase_NBD"/>
</dbReference>
<evidence type="ECO:0000313" key="3">
    <source>
        <dbReference type="Proteomes" id="UP000823858"/>
    </source>
</evidence>
<sequence length="398" mass="41471">MTTPTITTAQGGRPSVNPATAHFTAPATGPAQCLHQVRTVPGITRSQLHDDRGMSQPTITRHISTLIDAGLVQQGSPTAAGAVGRPGSTLHPDGRNLTALGAHVGLRSTQLVAVDGAGRPLRTRTLRLPITELQPDEALEAIKHGLTSLGRDLPNPVGLGVAFSAHVDYAGRINAPEYGWENVDPAAHLDAGIPVAVSTGVGAMAGSELASSPLYLHADPRASTLYIYARELVGHAWIVGDSVHQPHTGSAPSAFKEIAHSGPFPTTGHGHPLGTTSVLATARQRGLPATTITDLVALSEHNETARELLDERARLLSRIVSLAVDVVDPTTVVFAGETFTADAGTVRFIADGLRGDGRQLSIQRAGDGILSRAAAVTALHRLWQNPLGTLAGLPRSGR</sequence>
<proteinExistence type="inferred from homology"/>
<protein>
    <submittedName>
        <fullName evidence="2">ROK family transcriptional regulator</fullName>
    </submittedName>
</protein>
<dbReference type="SUPFAM" id="SSF53067">
    <property type="entry name" value="Actin-like ATPase domain"/>
    <property type="match status" value="1"/>
</dbReference>
<dbReference type="PANTHER" id="PTHR18964:SF149">
    <property type="entry name" value="BIFUNCTIONAL UDP-N-ACETYLGLUCOSAMINE 2-EPIMERASE_N-ACETYLMANNOSAMINE KINASE"/>
    <property type="match status" value="1"/>
</dbReference>
<evidence type="ECO:0000256" key="1">
    <source>
        <dbReference type="ARBA" id="ARBA00006479"/>
    </source>
</evidence>
<dbReference type="EMBL" id="DWVP01000023">
    <property type="protein sequence ID" value="HJC85834.1"/>
    <property type="molecule type" value="Genomic_DNA"/>
</dbReference>
<evidence type="ECO:0000313" key="2">
    <source>
        <dbReference type="EMBL" id="HJC85834.1"/>
    </source>
</evidence>
<comment type="caution">
    <text evidence="2">The sequence shown here is derived from an EMBL/GenBank/DDBJ whole genome shotgun (WGS) entry which is preliminary data.</text>
</comment>
<dbReference type="InterPro" id="IPR036390">
    <property type="entry name" value="WH_DNA-bd_sf"/>
</dbReference>
<dbReference type="InterPro" id="IPR036388">
    <property type="entry name" value="WH-like_DNA-bd_sf"/>
</dbReference>
<dbReference type="Proteomes" id="UP000823858">
    <property type="component" value="Unassembled WGS sequence"/>
</dbReference>